<dbReference type="EMBL" id="CAEZZD010000088">
    <property type="protein sequence ID" value="CAB4750103.1"/>
    <property type="molecule type" value="Genomic_DNA"/>
</dbReference>
<evidence type="ECO:0000313" key="2">
    <source>
        <dbReference type="EMBL" id="CAB4342733.1"/>
    </source>
</evidence>
<evidence type="ECO:0000313" key="8">
    <source>
        <dbReference type="EMBL" id="CAB5049599.1"/>
    </source>
</evidence>
<dbReference type="EMBL" id="CAESAI010000013">
    <property type="protein sequence ID" value="CAB4337651.1"/>
    <property type="molecule type" value="Genomic_DNA"/>
</dbReference>
<name>A0A6J5ZTI8_9ZZZZ</name>
<dbReference type="InterPro" id="IPR027056">
    <property type="entry name" value="Gluconate_2DH_su3"/>
</dbReference>
<dbReference type="AlphaFoldDB" id="A0A6J5ZTI8"/>
<gene>
    <name evidence="3" type="ORF">UFOPK2648_01283</name>
    <name evidence="4" type="ORF">UFOPK2824_00653</name>
    <name evidence="5" type="ORF">UFOPK3037_00924</name>
    <name evidence="6" type="ORF">UFOPK3278_00751</name>
    <name evidence="1" type="ORF">UFOPK3406_00718</name>
    <name evidence="2" type="ORF">UFOPK3925_01155</name>
    <name evidence="7" type="ORF">UFOPK4097_00657</name>
    <name evidence="8" type="ORF">UFOPK4301_00802</name>
</gene>
<dbReference type="EMBL" id="CAFBQG010000090">
    <property type="protein sequence ID" value="CAB5049599.1"/>
    <property type="molecule type" value="Genomic_DNA"/>
</dbReference>
<proteinExistence type="predicted"/>
<evidence type="ECO:0000313" key="6">
    <source>
        <dbReference type="EMBL" id="CAB4848163.1"/>
    </source>
</evidence>
<evidence type="ECO:0000313" key="3">
    <source>
        <dbReference type="EMBL" id="CAB4718374.1"/>
    </source>
</evidence>
<dbReference type="EMBL" id="CAFAAO010000010">
    <property type="protein sequence ID" value="CAB4805435.1"/>
    <property type="molecule type" value="Genomic_DNA"/>
</dbReference>
<dbReference type="EMBL" id="CAFBIX010000025">
    <property type="protein sequence ID" value="CAB4848163.1"/>
    <property type="molecule type" value="Genomic_DNA"/>
</dbReference>
<evidence type="ECO:0000313" key="5">
    <source>
        <dbReference type="EMBL" id="CAB4805435.1"/>
    </source>
</evidence>
<reference evidence="2" key="1">
    <citation type="submission" date="2020-05" db="EMBL/GenBank/DDBJ databases">
        <authorList>
            <person name="Chiriac C."/>
            <person name="Salcher M."/>
            <person name="Ghai R."/>
            <person name="Kavagutti S V."/>
        </authorList>
    </citation>
    <scope>NUCLEOTIDE SEQUENCE</scope>
</reference>
<evidence type="ECO:0000313" key="7">
    <source>
        <dbReference type="EMBL" id="CAB5016588.1"/>
    </source>
</evidence>
<dbReference type="EMBL" id="CAEZYC010000102">
    <property type="protein sequence ID" value="CAB4718374.1"/>
    <property type="molecule type" value="Genomic_DNA"/>
</dbReference>
<dbReference type="EMBL" id="CAESAD010000009">
    <property type="protein sequence ID" value="CAB4342733.1"/>
    <property type="molecule type" value="Genomic_DNA"/>
</dbReference>
<evidence type="ECO:0000313" key="1">
    <source>
        <dbReference type="EMBL" id="CAB4337651.1"/>
    </source>
</evidence>
<dbReference type="EMBL" id="CAFBPK010000008">
    <property type="protein sequence ID" value="CAB5016588.1"/>
    <property type="molecule type" value="Genomic_DNA"/>
</dbReference>
<dbReference type="Pfam" id="PF13618">
    <property type="entry name" value="Gluconate_2-dh3"/>
    <property type="match status" value="1"/>
</dbReference>
<sequence>MENQLLDNDQRRVLAAVADVLIPTNNEMPSATDAGVTENLIDMVLGYRADLVPAFLDALTDCSGKDPSTALDEMANKCPEKFEALTLLTSAAYFQSAKVKAALNYNPAPRTAIDDVDTYIDMLADVVERGFTIR</sequence>
<organism evidence="2">
    <name type="scientific">freshwater metagenome</name>
    <dbReference type="NCBI Taxonomy" id="449393"/>
    <lineage>
        <taxon>unclassified sequences</taxon>
        <taxon>metagenomes</taxon>
        <taxon>ecological metagenomes</taxon>
    </lineage>
</organism>
<evidence type="ECO:0000313" key="4">
    <source>
        <dbReference type="EMBL" id="CAB4750103.1"/>
    </source>
</evidence>
<protein>
    <submittedName>
        <fullName evidence="2">Unannotated protein</fullName>
    </submittedName>
</protein>
<accession>A0A6J5ZTI8</accession>